<evidence type="ECO:0000313" key="2">
    <source>
        <dbReference type="Proteomes" id="UP001170310"/>
    </source>
</evidence>
<organism evidence="1 2">
    <name type="scientific">Staphylococcus pasteuri_A</name>
    <dbReference type="NCBI Taxonomy" id="3062664"/>
    <lineage>
        <taxon>Bacteria</taxon>
        <taxon>Bacillati</taxon>
        <taxon>Bacillota</taxon>
        <taxon>Bacilli</taxon>
        <taxon>Bacillales</taxon>
        <taxon>Staphylococcaceae</taxon>
        <taxon>Staphylococcus</taxon>
    </lineage>
</organism>
<gene>
    <name evidence="1" type="ORF">Q4528_14845</name>
</gene>
<evidence type="ECO:0008006" key="3">
    <source>
        <dbReference type="Google" id="ProtNLM"/>
    </source>
</evidence>
<dbReference type="Proteomes" id="UP001170310">
    <property type="component" value="Unassembled WGS sequence"/>
</dbReference>
<feature type="non-terminal residue" evidence="1">
    <location>
        <position position="83"/>
    </location>
</feature>
<protein>
    <recommendedName>
        <fullName evidence="3">Alpha/beta hydrolase</fullName>
    </recommendedName>
</protein>
<accession>A0AAW7YUJ0</accession>
<dbReference type="AlphaFoldDB" id="A0AAW7YUJ0"/>
<evidence type="ECO:0000313" key="1">
    <source>
        <dbReference type="EMBL" id="MDO6575392.1"/>
    </source>
</evidence>
<feature type="non-terminal residue" evidence="1">
    <location>
        <position position="1"/>
    </location>
</feature>
<sequence length="83" mass="9022">VRYLEKPLIACVANQPLLRFVSGIYGRIAYKTHSDMQFSATRLGHKSAVVPALWCDQGRPHNDGVILYLHGGAYTAGGAASHK</sequence>
<keyword evidence="2" id="KW-1185">Reference proteome</keyword>
<comment type="caution">
    <text evidence="1">The sequence shown here is derived from an EMBL/GenBank/DDBJ whole genome shotgun (WGS) entry which is preliminary data.</text>
</comment>
<proteinExistence type="predicted"/>
<dbReference type="EMBL" id="JAUOQO010000608">
    <property type="protein sequence ID" value="MDO6575392.1"/>
    <property type="molecule type" value="Genomic_DNA"/>
</dbReference>
<dbReference type="RefSeq" id="WP_303522452.1">
    <property type="nucleotide sequence ID" value="NZ_JAUOQO010000608.1"/>
</dbReference>
<name>A0AAW7YUJ0_9STAP</name>
<reference evidence="1" key="1">
    <citation type="submission" date="2023-07" db="EMBL/GenBank/DDBJ databases">
        <title>Genome content predicts the carbon catabolic preferences of heterotrophic bacteria.</title>
        <authorList>
            <person name="Gralka M."/>
        </authorList>
    </citation>
    <scope>NUCLEOTIDE SEQUENCE</scope>
    <source>
        <strain evidence="1">E2R20</strain>
    </source>
</reference>